<reference evidence="10" key="1">
    <citation type="submission" date="2016-10" db="EMBL/GenBank/DDBJ databases">
        <authorList>
            <person name="Varghese N."/>
            <person name="Submissions S."/>
        </authorList>
    </citation>
    <scope>NUCLEOTIDE SEQUENCE [LARGE SCALE GENOMIC DNA]</scope>
    <source>
        <strain evidence="10">CGMCC 1.10971</strain>
    </source>
</reference>
<dbReference type="Pfam" id="PF18947">
    <property type="entry name" value="HAMP_2"/>
    <property type="match status" value="1"/>
</dbReference>
<dbReference type="SMART" id="SM00283">
    <property type="entry name" value="MA"/>
    <property type="match status" value="1"/>
</dbReference>
<dbReference type="SUPFAM" id="SSF58104">
    <property type="entry name" value="Methyl-accepting chemotaxis protein (MCP) signaling domain"/>
    <property type="match status" value="1"/>
</dbReference>
<dbReference type="GO" id="GO:0006935">
    <property type="term" value="P:chemotaxis"/>
    <property type="evidence" value="ECO:0007669"/>
    <property type="project" value="TreeGrafter"/>
</dbReference>
<dbReference type="GO" id="GO:0007165">
    <property type="term" value="P:signal transduction"/>
    <property type="evidence" value="ECO:0007669"/>
    <property type="project" value="UniProtKB-KW"/>
</dbReference>
<keyword evidence="2" id="KW-0488">Methylation</keyword>
<dbReference type="PROSITE" id="PS50111">
    <property type="entry name" value="CHEMOTAXIS_TRANSDUC_2"/>
    <property type="match status" value="1"/>
</dbReference>
<evidence type="ECO:0000256" key="3">
    <source>
        <dbReference type="ARBA" id="ARBA00023224"/>
    </source>
</evidence>
<dbReference type="Pfam" id="PF00672">
    <property type="entry name" value="HAMP"/>
    <property type="match status" value="1"/>
</dbReference>
<dbReference type="InterPro" id="IPR004089">
    <property type="entry name" value="MCPsignal_dom"/>
</dbReference>
<dbReference type="Pfam" id="PF00015">
    <property type="entry name" value="MCPsignal"/>
    <property type="match status" value="1"/>
</dbReference>
<evidence type="ECO:0000313" key="10">
    <source>
        <dbReference type="Proteomes" id="UP000198623"/>
    </source>
</evidence>
<keyword evidence="6" id="KW-1133">Transmembrane helix</keyword>
<dbReference type="PANTHER" id="PTHR43531">
    <property type="entry name" value="PROTEIN ICFG"/>
    <property type="match status" value="1"/>
</dbReference>
<proteinExistence type="inferred from homology"/>
<comment type="subcellular location">
    <subcellularLocation>
        <location evidence="1">Membrane</location>
    </subcellularLocation>
</comment>
<feature type="transmembrane region" description="Helical" evidence="6">
    <location>
        <begin position="312"/>
        <end position="332"/>
    </location>
</feature>
<dbReference type="GO" id="GO:0004888">
    <property type="term" value="F:transmembrane signaling receptor activity"/>
    <property type="evidence" value="ECO:0007669"/>
    <property type="project" value="TreeGrafter"/>
</dbReference>
<dbReference type="EMBL" id="FOOU01000015">
    <property type="protein sequence ID" value="SFG84631.1"/>
    <property type="molecule type" value="Genomic_DNA"/>
</dbReference>
<evidence type="ECO:0000256" key="5">
    <source>
        <dbReference type="PROSITE-ProRule" id="PRU00284"/>
    </source>
</evidence>
<accession>A0A1I2VBW7</accession>
<organism evidence="9 10">
    <name type="scientific">Neptunomonas qingdaonensis</name>
    <dbReference type="NCBI Taxonomy" id="1045558"/>
    <lineage>
        <taxon>Bacteria</taxon>
        <taxon>Pseudomonadati</taxon>
        <taxon>Pseudomonadota</taxon>
        <taxon>Gammaproteobacteria</taxon>
        <taxon>Oceanospirillales</taxon>
        <taxon>Oceanospirillaceae</taxon>
        <taxon>Neptunomonas</taxon>
    </lineage>
</organism>
<dbReference type="RefSeq" id="WP_177201221.1">
    <property type="nucleotide sequence ID" value="NZ_FOOU01000015.1"/>
</dbReference>
<dbReference type="PANTHER" id="PTHR43531:SF14">
    <property type="entry name" value="METHYL-ACCEPTING CHEMOTAXIS PROTEIN I-RELATED"/>
    <property type="match status" value="1"/>
</dbReference>
<evidence type="ECO:0000256" key="4">
    <source>
        <dbReference type="ARBA" id="ARBA00029447"/>
    </source>
</evidence>
<dbReference type="InterPro" id="IPR051310">
    <property type="entry name" value="MCP_chemotaxis"/>
</dbReference>
<evidence type="ECO:0000256" key="2">
    <source>
        <dbReference type="ARBA" id="ARBA00022481"/>
    </source>
</evidence>
<dbReference type="SUPFAM" id="SSF158472">
    <property type="entry name" value="HAMP domain-like"/>
    <property type="match status" value="1"/>
</dbReference>
<dbReference type="CDD" id="cd06225">
    <property type="entry name" value="HAMP"/>
    <property type="match status" value="1"/>
</dbReference>
<dbReference type="Proteomes" id="UP000198623">
    <property type="component" value="Unassembled WGS sequence"/>
</dbReference>
<evidence type="ECO:0000259" key="8">
    <source>
        <dbReference type="PROSITE" id="PS50885"/>
    </source>
</evidence>
<sequence>MKSFNNLNINVKLLISFLLIGIVPFTILAMISIYKASDSLSKQSYQQLDAVRSIKTRQIEHFMAVSRRDTISLASILSTLLNTDTLQQVINEQTTAGKNLFATYLDNHDYVDLLLIEPDGLISYTVAKEADYQTNVMTGPYRESHLGDLFRNIMQTGQYAEVDFAPYEASSGAPERFIGAPVYNANGTLALVVVLEIPIDPINDIMGIREGMGESGESYLIGSDFLMRSDSFLDPENHSVANSFANPSTGKVTTVAAKAAISGETGSQLIMDYNGRQVLSSYSPVEVGGNRWGLLVEIDEAEAFAAVTTLKLWILFIGLSGTLIIIFAAWRISQRITTPITQLAHTIHQVEESGDFSSRLIISSEDEIGQASTAVNQLLQATQDALSDTKLVMSKMAMGDFSGRVSRELRGDLNDLKQAINHHAEHTQTSILTLKHLMQSLSEGEFNVEIDTTLTGDYQSMIESAQTAMLNIGVAIREVNSITGAMKKGEFNLRIESPLPGQLHFLKENLNDSLDAVSEATSEAVLVAGLQSQGNLVSRINGQYQGQFDELKLAINHGQQAIAMLVNEVRASASDVANSTKEIYLGNNDLSSRTQEQALSIERTSVSIKQISEAIQATAENANQTHIVVNQTKDITAQSATVMAGAIHAMAAIQTSSKHISEITGLIDSIAFQTNLLALNAAVEAARAGEQGRGFAVVASEVRALSQKSAQAAKEIKSLIQDTNERITEGTEKVQLSADALQQITISIEEVNRLSQEISDSSQEQANGIYPITLAIESIDDITQQNAALVEEISAAAEAMHDQASGLNTLMQRFITEQPEPEERDDTHAAQL</sequence>
<evidence type="ECO:0000313" key="9">
    <source>
        <dbReference type="EMBL" id="SFG84631.1"/>
    </source>
</evidence>
<dbReference type="CDD" id="cd11386">
    <property type="entry name" value="MCP_signal"/>
    <property type="match status" value="1"/>
</dbReference>
<comment type="similarity">
    <text evidence="4">Belongs to the methyl-accepting chemotaxis (MCP) protein family.</text>
</comment>
<keyword evidence="3 5" id="KW-0807">Transducer</keyword>
<gene>
    <name evidence="9" type="ORF">SAMN05216175_11579</name>
</gene>
<dbReference type="InterPro" id="IPR003660">
    <property type="entry name" value="HAMP_dom"/>
</dbReference>
<dbReference type="GO" id="GO:0005886">
    <property type="term" value="C:plasma membrane"/>
    <property type="evidence" value="ECO:0007669"/>
    <property type="project" value="TreeGrafter"/>
</dbReference>
<feature type="transmembrane region" description="Helical" evidence="6">
    <location>
        <begin position="13"/>
        <end position="34"/>
    </location>
</feature>
<protein>
    <submittedName>
        <fullName evidence="9">Methyl-accepting chemotaxis protein</fullName>
    </submittedName>
</protein>
<feature type="domain" description="Methyl-accepting transducer" evidence="7">
    <location>
        <begin position="572"/>
        <end position="801"/>
    </location>
</feature>
<dbReference type="Gene3D" id="3.30.450.20">
    <property type="entry name" value="PAS domain"/>
    <property type="match status" value="1"/>
</dbReference>
<feature type="domain" description="HAMP" evidence="8">
    <location>
        <begin position="334"/>
        <end position="387"/>
    </location>
</feature>
<dbReference type="Gene3D" id="1.10.287.950">
    <property type="entry name" value="Methyl-accepting chemotaxis protein"/>
    <property type="match status" value="1"/>
</dbReference>
<evidence type="ECO:0000259" key="7">
    <source>
        <dbReference type="PROSITE" id="PS50111"/>
    </source>
</evidence>
<dbReference type="Gene3D" id="6.10.340.10">
    <property type="match status" value="1"/>
</dbReference>
<evidence type="ECO:0000256" key="1">
    <source>
        <dbReference type="ARBA" id="ARBA00004370"/>
    </source>
</evidence>
<dbReference type="FunFam" id="1.10.287.950:FF:000001">
    <property type="entry name" value="Methyl-accepting chemotaxis sensory transducer"/>
    <property type="match status" value="1"/>
</dbReference>
<keyword evidence="6" id="KW-0472">Membrane</keyword>
<dbReference type="PROSITE" id="PS50885">
    <property type="entry name" value="HAMP"/>
    <property type="match status" value="1"/>
</dbReference>
<dbReference type="STRING" id="1045558.SAMN05216175_11579"/>
<dbReference type="SMART" id="SM00304">
    <property type="entry name" value="HAMP"/>
    <property type="match status" value="2"/>
</dbReference>
<evidence type="ECO:0000256" key="6">
    <source>
        <dbReference type="SAM" id="Phobius"/>
    </source>
</evidence>
<dbReference type="Gene3D" id="1.20.120.1530">
    <property type="match status" value="1"/>
</dbReference>
<keyword evidence="10" id="KW-1185">Reference proteome</keyword>
<keyword evidence="6" id="KW-0812">Transmembrane</keyword>
<dbReference type="AlphaFoldDB" id="A0A1I2VBW7"/>
<name>A0A1I2VBW7_9GAMM</name>